<dbReference type="EMBL" id="AY766186">
    <property type="protein sequence ID" value="AAX16412.1"/>
    <property type="molecule type" value="Genomic_DNA"/>
</dbReference>
<sequence>MERIILSFLIVFSLLSVKAQNLDGEILPSDRNHWTLTVAYDAAIPGKWKLDNGSVKMFKPGSGISVGTDYMLLISNNFFFEPGARFFIDNYRYENITIGNSSPEELLNVYGPPVRKIGFRIPLTMGYKFDIVKKGSLFLSTGPEPIIGLSARTKFDEDQTEIFEENMYEKLMRRFDVAWDIRAAIIIDCFRVDVTGAIGMLDIIKTDVRMHEYRVSIGLGYVF</sequence>
<reference evidence="1" key="1">
    <citation type="journal article" date="2005" name="Appl. Environ. Microbiol.">
        <title>Construction, analysis, and beta-glucanase screening of a bacterial artificial chromosome library from the large-bowel microbiota of mice.</title>
        <authorList>
            <person name="Walter J."/>
            <person name="Mangold M."/>
            <person name="Tannock G.W."/>
        </authorList>
    </citation>
    <scope>NUCLEOTIDE SEQUENCE</scope>
</reference>
<protein>
    <recommendedName>
        <fullName evidence="2">Outer membrane protein beta-barrel domain-containing protein</fullName>
    </recommendedName>
</protein>
<organism evidence="1">
    <name type="scientific">uncultured murine large bowel bacterium BAC 54B</name>
    <dbReference type="NCBI Taxonomy" id="314101"/>
    <lineage>
        <taxon>Bacteria</taxon>
        <taxon>environmental samples</taxon>
    </lineage>
</organism>
<evidence type="ECO:0000313" key="1">
    <source>
        <dbReference type="EMBL" id="AAX16412.1"/>
    </source>
</evidence>
<accession>Q58WR4</accession>
<name>Q58WR4_9BACT</name>
<dbReference type="AlphaFoldDB" id="Q58WR4"/>
<evidence type="ECO:0008006" key="2">
    <source>
        <dbReference type="Google" id="ProtNLM"/>
    </source>
</evidence>
<proteinExistence type="predicted"/>